<dbReference type="Proteomes" id="UP000186817">
    <property type="component" value="Unassembled WGS sequence"/>
</dbReference>
<organism evidence="2 3">
    <name type="scientific">Symbiodinium microadriaticum</name>
    <name type="common">Dinoflagellate</name>
    <name type="synonym">Zooxanthella microadriatica</name>
    <dbReference type="NCBI Taxonomy" id="2951"/>
    <lineage>
        <taxon>Eukaryota</taxon>
        <taxon>Sar</taxon>
        <taxon>Alveolata</taxon>
        <taxon>Dinophyceae</taxon>
        <taxon>Suessiales</taxon>
        <taxon>Symbiodiniaceae</taxon>
        <taxon>Symbiodinium</taxon>
    </lineage>
</organism>
<evidence type="ECO:0000313" key="3">
    <source>
        <dbReference type="Proteomes" id="UP000186817"/>
    </source>
</evidence>
<evidence type="ECO:0000256" key="1">
    <source>
        <dbReference type="SAM" id="MobiDB-lite"/>
    </source>
</evidence>
<dbReference type="AlphaFoldDB" id="A0A1Q9BZ58"/>
<dbReference type="OrthoDB" id="10291261at2759"/>
<protein>
    <submittedName>
        <fullName evidence="2">Uncharacterized protein</fullName>
    </submittedName>
</protein>
<accession>A0A1Q9BZ58</accession>
<gene>
    <name evidence="2" type="ORF">AK812_SmicGene44247</name>
</gene>
<reference evidence="2 3" key="1">
    <citation type="submission" date="2016-02" db="EMBL/GenBank/DDBJ databases">
        <title>Genome analysis of coral dinoflagellate symbionts highlights evolutionary adaptations to a symbiotic lifestyle.</title>
        <authorList>
            <person name="Aranda M."/>
            <person name="Li Y."/>
            <person name="Liew Y.J."/>
            <person name="Baumgarten S."/>
            <person name="Simakov O."/>
            <person name="Wilson M."/>
            <person name="Piel J."/>
            <person name="Ashoor H."/>
            <person name="Bougouffa S."/>
            <person name="Bajic V.B."/>
            <person name="Ryu T."/>
            <person name="Ravasi T."/>
            <person name="Bayer T."/>
            <person name="Micklem G."/>
            <person name="Kim H."/>
            <person name="Bhak J."/>
            <person name="Lajeunesse T.C."/>
            <person name="Voolstra C.R."/>
        </authorList>
    </citation>
    <scope>NUCLEOTIDE SEQUENCE [LARGE SCALE GENOMIC DNA]</scope>
    <source>
        <strain evidence="2 3">CCMP2467</strain>
    </source>
</reference>
<sequence length="219" mass="24356">MRRQRCNVCMKWGKDRCTCQEKNGTSASLKTKQVMKDKPVKETSSSGKSDPMTYIATMTKPTSSEEAAIESAIVKLQLELSISRVKLQLATEEAPNIQLKVQLKERKEQNKAGLQRIAVGCMISVVDLAAAGVLKSAGVTASVPFRFIETGDEDHLSVIERGPDMVELLPRSPVMTLNTMDPVVVVAWFQNIAERVIVVKDTIWLFQAVDLVRPWPWQA</sequence>
<evidence type="ECO:0000313" key="2">
    <source>
        <dbReference type="EMBL" id="OLP75890.1"/>
    </source>
</evidence>
<keyword evidence="3" id="KW-1185">Reference proteome</keyword>
<feature type="region of interest" description="Disordered" evidence="1">
    <location>
        <begin position="30"/>
        <end position="53"/>
    </location>
</feature>
<proteinExistence type="predicted"/>
<dbReference type="EMBL" id="LSRX01002222">
    <property type="protein sequence ID" value="OLP75890.1"/>
    <property type="molecule type" value="Genomic_DNA"/>
</dbReference>
<comment type="caution">
    <text evidence="2">The sequence shown here is derived from an EMBL/GenBank/DDBJ whole genome shotgun (WGS) entry which is preliminary data.</text>
</comment>
<name>A0A1Q9BZ58_SYMMI</name>